<reference evidence="2" key="1">
    <citation type="submission" date="2014-09" db="EMBL/GenBank/DDBJ databases">
        <title>Genome sequence of the luminous mushroom Mycena chlorophos for searching fungal bioluminescence genes.</title>
        <authorList>
            <person name="Tanaka Y."/>
            <person name="Kasuga D."/>
            <person name="Oba Y."/>
            <person name="Hase S."/>
            <person name="Sato K."/>
            <person name="Oba Y."/>
            <person name="Sakakibara Y."/>
        </authorList>
    </citation>
    <scope>NUCLEOTIDE SEQUENCE</scope>
</reference>
<dbReference type="Proteomes" id="UP000815677">
    <property type="component" value="Unassembled WGS sequence"/>
</dbReference>
<evidence type="ECO:0000256" key="1">
    <source>
        <dbReference type="SAM" id="MobiDB-lite"/>
    </source>
</evidence>
<gene>
    <name evidence="2" type="ORF">MCHLO_03291</name>
</gene>
<keyword evidence="3" id="KW-1185">Reference proteome</keyword>
<feature type="compositionally biased region" description="Low complexity" evidence="1">
    <location>
        <begin position="19"/>
        <end position="40"/>
    </location>
</feature>
<feature type="region of interest" description="Disordered" evidence="1">
    <location>
        <begin position="1"/>
        <end position="75"/>
    </location>
</feature>
<protein>
    <submittedName>
        <fullName evidence="2">Uncharacterized protein</fullName>
    </submittedName>
</protein>
<feature type="compositionally biased region" description="Low complexity" evidence="1">
    <location>
        <begin position="51"/>
        <end position="62"/>
    </location>
</feature>
<sequence>MILPSEDKTLDDAPPTYEASTSASAAGPSSVASAVAGPSALRYPTDSKQHPSSPSSASSPSLKTPPPTASSSTWFGFTTPAARQVRQTVLGLVRDLVQLADDGDAASALVTSSVLKSCSEACTANGLSISSLLQEPSVEGHTPLYWAIVKRNSSDATTSENLLTTLLSLSSPLTPATISDVRLACLLTSDQALFERLRSSPDFSPLSPTDQLILDASSTPDRITVENVPNDEFAFGVDFSVVRFQTRMRVSKKIELDFIARGRMWRLAFCVVERRRPHFPPPGTWYISLSLLDNSPPTWIDSRVLVPAPADATAPATGASSFGSGFFGSGKSRPRPTLSVRLKAIQQLYSTGHRSRREIVAVLDEGEGENGLGTLQYAGCPYIQPDESLRFRFEARLARPEAECIIC</sequence>
<organism evidence="2 3">
    <name type="scientific">Mycena chlorophos</name>
    <name type="common">Agaric fungus</name>
    <name type="synonym">Agaricus chlorophos</name>
    <dbReference type="NCBI Taxonomy" id="658473"/>
    <lineage>
        <taxon>Eukaryota</taxon>
        <taxon>Fungi</taxon>
        <taxon>Dikarya</taxon>
        <taxon>Basidiomycota</taxon>
        <taxon>Agaricomycotina</taxon>
        <taxon>Agaricomycetes</taxon>
        <taxon>Agaricomycetidae</taxon>
        <taxon>Agaricales</taxon>
        <taxon>Marasmiineae</taxon>
        <taxon>Mycenaceae</taxon>
        <taxon>Mycena</taxon>
    </lineage>
</organism>
<feature type="compositionally biased region" description="Basic and acidic residues" evidence="1">
    <location>
        <begin position="1"/>
        <end position="11"/>
    </location>
</feature>
<accession>A0ABQ0L3I6</accession>
<evidence type="ECO:0000313" key="3">
    <source>
        <dbReference type="Proteomes" id="UP000815677"/>
    </source>
</evidence>
<name>A0ABQ0L3I6_MYCCL</name>
<proteinExistence type="predicted"/>
<dbReference type="EMBL" id="DF841693">
    <property type="protein sequence ID" value="GAT45728.1"/>
    <property type="molecule type" value="Genomic_DNA"/>
</dbReference>
<evidence type="ECO:0000313" key="2">
    <source>
        <dbReference type="EMBL" id="GAT45728.1"/>
    </source>
</evidence>